<comment type="similarity">
    <text evidence="1 6">Belongs to the polyribonucleotide nucleotidyltransferase family.</text>
</comment>
<dbReference type="HAMAP" id="MF_01595">
    <property type="entry name" value="PNPase"/>
    <property type="match status" value="1"/>
</dbReference>
<dbReference type="SUPFAM" id="SSF50249">
    <property type="entry name" value="Nucleic acid-binding proteins"/>
    <property type="match status" value="1"/>
</dbReference>
<dbReference type="FunFam" id="2.40.50.140:FF:000189">
    <property type="entry name" value="Polyribonucleotide nucleotidyltransferase, putative"/>
    <property type="match status" value="1"/>
</dbReference>
<feature type="binding site" evidence="6">
    <location>
        <position position="494"/>
    </location>
    <ligand>
        <name>Mg(2+)</name>
        <dbReference type="ChEBI" id="CHEBI:18420"/>
    </ligand>
</feature>
<feature type="compositionally biased region" description="Basic and acidic residues" evidence="7">
    <location>
        <begin position="710"/>
        <end position="756"/>
    </location>
</feature>
<dbReference type="NCBIfam" id="NF008805">
    <property type="entry name" value="PRK11824.1"/>
    <property type="match status" value="1"/>
</dbReference>
<dbReference type="EMBL" id="JAGQNX010000109">
    <property type="protein sequence ID" value="MCA9308572.1"/>
    <property type="molecule type" value="Genomic_DNA"/>
</dbReference>
<dbReference type="InterPro" id="IPR027408">
    <property type="entry name" value="PNPase/RNase_PH_dom_sf"/>
</dbReference>
<evidence type="ECO:0000256" key="1">
    <source>
        <dbReference type="ARBA" id="ARBA00007404"/>
    </source>
</evidence>
<dbReference type="GO" id="GO:0000287">
    <property type="term" value="F:magnesium ion binding"/>
    <property type="evidence" value="ECO:0007669"/>
    <property type="project" value="UniProtKB-UniRule"/>
</dbReference>
<dbReference type="SMART" id="SM00316">
    <property type="entry name" value="S1"/>
    <property type="match status" value="1"/>
</dbReference>
<evidence type="ECO:0000256" key="5">
    <source>
        <dbReference type="ARBA" id="ARBA00022884"/>
    </source>
</evidence>
<dbReference type="PANTHER" id="PTHR11252">
    <property type="entry name" value="POLYRIBONUCLEOTIDE NUCLEOTIDYLTRANSFERASE"/>
    <property type="match status" value="1"/>
</dbReference>
<dbReference type="Pfam" id="PF03726">
    <property type="entry name" value="PNPase"/>
    <property type="match status" value="1"/>
</dbReference>
<dbReference type="InterPro" id="IPR015847">
    <property type="entry name" value="ExoRNase_PH_dom2"/>
</dbReference>
<comment type="subcellular location">
    <subcellularLocation>
        <location evidence="6">Cytoplasm</location>
    </subcellularLocation>
</comment>
<name>A0A955EC42_UNCKA</name>
<dbReference type="AlphaFoldDB" id="A0A955EC42"/>
<dbReference type="Proteomes" id="UP000740557">
    <property type="component" value="Unassembled WGS sequence"/>
</dbReference>
<feature type="binding site" evidence="6">
    <location>
        <position position="500"/>
    </location>
    <ligand>
        <name>Mg(2+)</name>
        <dbReference type="ChEBI" id="CHEBI:18420"/>
    </ligand>
</feature>
<dbReference type="Gene3D" id="3.30.1370.10">
    <property type="entry name" value="K Homology domain, type 1"/>
    <property type="match status" value="1"/>
</dbReference>
<dbReference type="GO" id="GO:0003723">
    <property type="term" value="F:RNA binding"/>
    <property type="evidence" value="ECO:0007669"/>
    <property type="project" value="UniProtKB-UniRule"/>
</dbReference>
<dbReference type="CDD" id="cd02393">
    <property type="entry name" value="KH-I_PNPase"/>
    <property type="match status" value="1"/>
</dbReference>
<dbReference type="InterPro" id="IPR004088">
    <property type="entry name" value="KH_dom_type_1"/>
</dbReference>
<protein>
    <recommendedName>
        <fullName evidence="6">Polyribonucleotide nucleotidyltransferase</fullName>
        <ecNumber evidence="6">2.7.7.8</ecNumber>
    </recommendedName>
    <alternativeName>
        <fullName evidence="6">Polynucleotide phosphorylase</fullName>
        <shortName evidence="6">PNPase</shortName>
    </alternativeName>
</protein>
<evidence type="ECO:0000256" key="3">
    <source>
        <dbReference type="ARBA" id="ARBA00022679"/>
    </source>
</evidence>
<feature type="domain" description="S1 motif" evidence="8">
    <location>
        <begin position="630"/>
        <end position="699"/>
    </location>
</feature>
<reference evidence="9" key="1">
    <citation type="submission" date="2020-04" db="EMBL/GenBank/DDBJ databases">
        <authorList>
            <person name="Zhang T."/>
        </authorList>
    </citation>
    <scope>NUCLEOTIDE SEQUENCE</scope>
    <source>
        <strain evidence="9">HKST-UBA79</strain>
    </source>
</reference>
<dbReference type="CDD" id="cd04472">
    <property type="entry name" value="S1_PNPase"/>
    <property type="match status" value="1"/>
</dbReference>
<dbReference type="NCBIfam" id="TIGR03591">
    <property type="entry name" value="polynuc_phos"/>
    <property type="match status" value="1"/>
</dbReference>
<dbReference type="SUPFAM" id="SSF54791">
    <property type="entry name" value="Eukaryotic type KH-domain (KH-domain type I)"/>
    <property type="match status" value="1"/>
</dbReference>
<evidence type="ECO:0000256" key="7">
    <source>
        <dbReference type="SAM" id="MobiDB-lite"/>
    </source>
</evidence>
<dbReference type="Gene3D" id="3.30.230.70">
    <property type="entry name" value="GHMP Kinase, N-terminal domain"/>
    <property type="match status" value="2"/>
</dbReference>
<dbReference type="Pfam" id="PF00575">
    <property type="entry name" value="S1"/>
    <property type="match status" value="1"/>
</dbReference>
<dbReference type="PIRSF" id="PIRSF005499">
    <property type="entry name" value="PNPase"/>
    <property type="match status" value="1"/>
</dbReference>
<keyword evidence="4 6" id="KW-0548">Nucleotidyltransferase</keyword>
<evidence type="ECO:0000256" key="4">
    <source>
        <dbReference type="ARBA" id="ARBA00022695"/>
    </source>
</evidence>
<gene>
    <name evidence="6 9" type="primary">pnp</name>
    <name evidence="9" type="ORF">KC980_03595</name>
</gene>
<keyword evidence="6" id="KW-0460">Magnesium</keyword>
<proteinExistence type="inferred from homology"/>
<dbReference type="Gene3D" id="2.40.50.140">
    <property type="entry name" value="Nucleic acid-binding proteins"/>
    <property type="match status" value="1"/>
</dbReference>
<keyword evidence="5 6" id="KW-0694">RNA-binding</keyword>
<dbReference type="Pfam" id="PF01138">
    <property type="entry name" value="RNase_PH"/>
    <property type="match status" value="2"/>
</dbReference>
<dbReference type="EC" id="2.7.7.8" evidence="6"/>
<keyword evidence="2 6" id="KW-0963">Cytoplasm</keyword>
<dbReference type="InterPro" id="IPR004087">
    <property type="entry name" value="KH_dom"/>
</dbReference>
<dbReference type="GO" id="GO:0000175">
    <property type="term" value="F:3'-5'-RNA exonuclease activity"/>
    <property type="evidence" value="ECO:0007669"/>
    <property type="project" value="TreeGrafter"/>
</dbReference>
<dbReference type="InterPro" id="IPR036345">
    <property type="entry name" value="ExoRNase_PH_dom2_sf"/>
</dbReference>
<accession>A0A955EC42</accession>
<dbReference type="GO" id="GO:0004654">
    <property type="term" value="F:polyribonucleotide nucleotidyltransferase activity"/>
    <property type="evidence" value="ECO:0007669"/>
    <property type="project" value="UniProtKB-UniRule"/>
</dbReference>
<feature type="region of interest" description="Disordered" evidence="7">
    <location>
        <begin position="695"/>
        <end position="756"/>
    </location>
</feature>
<dbReference type="GO" id="GO:0005829">
    <property type="term" value="C:cytosol"/>
    <property type="evidence" value="ECO:0007669"/>
    <property type="project" value="TreeGrafter"/>
</dbReference>
<dbReference type="SUPFAM" id="SSF54211">
    <property type="entry name" value="Ribosomal protein S5 domain 2-like"/>
    <property type="match status" value="2"/>
</dbReference>
<evidence type="ECO:0000259" key="8">
    <source>
        <dbReference type="PROSITE" id="PS50126"/>
    </source>
</evidence>
<dbReference type="InterPro" id="IPR036612">
    <property type="entry name" value="KH_dom_type_1_sf"/>
</dbReference>
<dbReference type="InterPro" id="IPR020568">
    <property type="entry name" value="Ribosomal_Su5_D2-typ_SF"/>
</dbReference>
<comment type="function">
    <text evidence="6">Involved in mRNA degradation. Catalyzes the phosphorolysis of single-stranded polyribonucleotides processively in the 3'- to 5'-direction.</text>
</comment>
<dbReference type="GO" id="GO:0006396">
    <property type="term" value="P:RNA processing"/>
    <property type="evidence" value="ECO:0007669"/>
    <property type="project" value="InterPro"/>
</dbReference>
<dbReference type="SMART" id="SM00322">
    <property type="entry name" value="KH"/>
    <property type="match status" value="1"/>
</dbReference>
<evidence type="ECO:0000313" key="10">
    <source>
        <dbReference type="Proteomes" id="UP000740557"/>
    </source>
</evidence>
<dbReference type="InterPro" id="IPR012162">
    <property type="entry name" value="PNPase"/>
</dbReference>
<comment type="cofactor">
    <cofactor evidence="6">
        <name>Mg(2+)</name>
        <dbReference type="ChEBI" id="CHEBI:18420"/>
    </cofactor>
</comment>
<dbReference type="FunFam" id="3.30.1370.10:FF:000001">
    <property type="entry name" value="Polyribonucleotide nucleotidyltransferase"/>
    <property type="match status" value="1"/>
</dbReference>
<dbReference type="InterPro" id="IPR003029">
    <property type="entry name" value="S1_domain"/>
</dbReference>
<comment type="catalytic activity">
    <reaction evidence="6">
        <text>RNA(n+1) + phosphate = RNA(n) + a ribonucleoside 5'-diphosphate</text>
        <dbReference type="Rhea" id="RHEA:22096"/>
        <dbReference type="Rhea" id="RHEA-COMP:14527"/>
        <dbReference type="Rhea" id="RHEA-COMP:17342"/>
        <dbReference type="ChEBI" id="CHEBI:43474"/>
        <dbReference type="ChEBI" id="CHEBI:57930"/>
        <dbReference type="ChEBI" id="CHEBI:140395"/>
        <dbReference type="EC" id="2.7.7.8"/>
    </reaction>
</comment>
<evidence type="ECO:0000256" key="2">
    <source>
        <dbReference type="ARBA" id="ARBA00022490"/>
    </source>
</evidence>
<evidence type="ECO:0000313" key="9">
    <source>
        <dbReference type="EMBL" id="MCA9308572.1"/>
    </source>
</evidence>
<dbReference type="Pfam" id="PF00013">
    <property type="entry name" value="KH_1"/>
    <property type="match status" value="1"/>
</dbReference>
<keyword evidence="3 6" id="KW-0808">Transferase</keyword>
<dbReference type="InterPro" id="IPR015848">
    <property type="entry name" value="PNPase_PH_RNA-bd_bac/org-type"/>
</dbReference>
<dbReference type="PROSITE" id="PS50126">
    <property type="entry name" value="S1"/>
    <property type="match status" value="1"/>
</dbReference>
<keyword evidence="6" id="KW-0479">Metal-binding</keyword>
<dbReference type="Pfam" id="PF03725">
    <property type="entry name" value="RNase_PH_C"/>
    <property type="match status" value="1"/>
</dbReference>
<dbReference type="GO" id="GO:0006402">
    <property type="term" value="P:mRNA catabolic process"/>
    <property type="evidence" value="ECO:0007669"/>
    <property type="project" value="UniProtKB-UniRule"/>
</dbReference>
<dbReference type="SUPFAM" id="SSF55666">
    <property type="entry name" value="Ribonuclease PH domain 2-like"/>
    <property type="match status" value="2"/>
</dbReference>
<organism evidence="9 10">
    <name type="scientific">candidate division WWE3 bacterium</name>
    <dbReference type="NCBI Taxonomy" id="2053526"/>
    <lineage>
        <taxon>Bacteria</taxon>
        <taxon>Katanobacteria</taxon>
    </lineage>
</organism>
<dbReference type="PROSITE" id="PS50084">
    <property type="entry name" value="KH_TYPE_1"/>
    <property type="match status" value="1"/>
</dbReference>
<dbReference type="PANTHER" id="PTHR11252:SF0">
    <property type="entry name" value="POLYRIBONUCLEOTIDE NUCLEOTIDYLTRANSFERASE 1, MITOCHONDRIAL"/>
    <property type="match status" value="1"/>
</dbReference>
<evidence type="ECO:0000256" key="6">
    <source>
        <dbReference type="HAMAP-Rule" id="MF_01595"/>
    </source>
</evidence>
<dbReference type="InterPro" id="IPR001247">
    <property type="entry name" value="ExoRNase_PH_dom1"/>
</dbReference>
<reference evidence="9" key="2">
    <citation type="journal article" date="2021" name="Microbiome">
        <title>Successional dynamics and alternative stable states in a saline activated sludge microbial community over 9 years.</title>
        <authorList>
            <person name="Wang Y."/>
            <person name="Ye J."/>
            <person name="Ju F."/>
            <person name="Liu L."/>
            <person name="Boyd J.A."/>
            <person name="Deng Y."/>
            <person name="Parks D.H."/>
            <person name="Jiang X."/>
            <person name="Yin X."/>
            <person name="Woodcroft B.J."/>
            <person name="Tyson G.W."/>
            <person name="Hugenholtz P."/>
            <person name="Polz M.F."/>
            <person name="Zhang T."/>
        </authorList>
    </citation>
    <scope>NUCLEOTIDE SEQUENCE</scope>
    <source>
        <strain evidence="9">HKST-UBA79</strain>
    </source>
</reference>
<dbReference type="InterPro" id="IPR012340">
    <property type="entry name" value="NA-bd_OB-fold"/>
</dbReference>
<comment type="caution">
    <text evidence="9">The sequence shown here is derived from an EMBL/GenBank/DDBJ whole genome shotgun (WGS) entry which is preliminary data.</text>
</comment>
<sequence>MIPKQIIRKEYDFAGKKLVLETGELAVQCNMALKASYGDTVMLITAVSGGYNPDIDFFPLTVNYQEKLFAAGSIKSSRFQKRDFRGTDETVIIGRTADHAIRPLFPRDFSDEVQVVGTVLSLDADFDPQVLFMNAVSACLHASSIPWEGPMVSAKVGYVDGEYVLNPDYEVLHHKSELDLIVSFVGADFKFLALEASANVLPEEKVLGAIEFARNNLKGLYEFINDFAKAINPSDERYEYVSTAHPPELVSKVDSIAKAKVTELMHQGLDKDLLSAQLKEVWADLYGQLSSEYSKSEIYSVFDDIKKHALQELILDKGIRPDGRAITEVRPITCKVDYLPKTHGSALFTRGVTQMLSVATLGGPSDELIMQDLYGERTQRYMHHYNFPPYSSGETGRVGGYPKNREIGHGMIGEKALIPVLPDKADFPYTIIVNSETMSSSGSTSMAATCGSSLALMDAGVPIKAMVAGVGVGLIVNDDMSKQLIMTDLAYMEDAYGFLDFKMTGTREGVTAIQSDMKAFGIPMDLLPKIFEQSKAGRMHVLDKMEEAIKTPRSSVNKNAPKIATTKISPEDIGTVIGSGGKNIKMIQEKTGAELSIEEDGSVIATSVDLEKAQAAIEYVDNMFKEINVGEVYTGTVVEILDFGALVEILPGKVGLAHVSELSYEYVKDVHSVVSVGDTLEVKVIGVDPRAGKISLSPKALQTPPEGYEAPERSDRGGRGSRDGGRRDGGRRDDRGSRGGSRDDGSRRRFGGRDRR</sequence>